<dbReference type="PANTHER" id="PTHR30629:SF2">
    <property type="entry name" value="PROPHAGE INTEGRASE INTS-RELATED"/>
    <property type="match status" value="1"/>
</dbReference>
<dbReference type="GO" id="GO:0003677">
    <property type="term" value="F:DNA binding"/>
    <property type="evidence" value="ECO:0007669"/>
    <property type="project" value="InterPro"/>
</dbReference>
<comment type="caution">
    <text evidence="5">The sequence shown here is derived from an EMBL/GenBank/DDBJ whole genome shotgun (WGS) entry which is preliminary data.</text>
</comment>
<feature type="domain" description="Tyr recombinase" evidence="4">
    <location>
        <begin position="213"/>
        <end position="388"/>
    </location>
</feature>
<dbReference type="InterPro" id="IPR050808">
    <property type="entry name" value="Phage_Integrase"/>
</dbReference>
<gene>
    <name evidence="5" type="ORF">GHA_01031</name>
    <name evidence="6" type="ORF">TML_01722</name>
</gene>
<comment type="similarity">
    <text evidence="1">Belongs to the 'phage' integrase family.</text>
</comment>
<protein>
    <submittedName>
        <fullName evidence="5">Site-specific recombinase XerD</fullName>
    </submittedName>
</protein>
<dbReference type="AlphaFoldDB" id="A0A9N8CRX4"/>
<keyword evidence="8" id="KW-1185">Reference proteome</keyword>
<dbReference type="Proteomes" id="UP000837205">
    <property type="component" value="Unassembled WGS sequence"/>
</dbReference>
<dbReference type="Proteomes" id="UP000834503">
    <property type="component" value="Unassembled WGS sequence"/>
</dbReference>
<keyword evidence="3" id="KW-0233">DNA recombination</keyword>
<evidence type="ECO:0000256" key="3">
    <source>
        <dbReference type="ARBA" id="ARBA00023172"/>
    </source>
</evidence>
<evidence type="ECO:0000256" key="2">
    <source>
        <dbReference type="ARBA" id="ARBA00022908"/>
    </source>
</evidence>
<dbReference type="GO" id="GO:0006310">
    <property type="term" value="P:DNA recombination"/>
    <property type="evidence" value="ECO:0007669"/>
    <property type="project" value="UniProtKB-KW"/>
</dbReference>
<sequence length="408" mass="45952">MIKNDRDVARLRIPDGKKSVTQPVKTTAPAGGLYLLKRVTPAGNEVLTWFFRHKGKRHTVGNSKTAYATACELYGVKVAQVLRNEVTPADTRPRWTMDTLFNKWIDAEGTPGAAVDLSRLWRKHWSPVCGKLVAVEMNYRRIVEIVNNVRAGMIDRDGKVQANALSRGACFIPRMFAYGFKYGIANEQDEPIAVPQTLKASIDKNQLPPKTEPRQATLTANQYRELFHQLPDSDAGNALRVIMLTGRRKMEALEMTRQELRDDVWIIPGKRTKNSKPQEVPVTDNLRAVLSRSTSEIGRLWQAGATMPNLVLQRLNITAGYEDDDGERVTVPCTVHDLRRTFAEMLRTECKLDRETVDLMLAHTPQNADATSTAYQKLALDLNSEAVAAGWRKWDEWCNGEMCKAEGF</sequence>
<reference evidence="5" key="1">
    <citation type="submission" date="2020-05" db="EMBL/GenBank/DDBJ databases">
        <authorList>
            <person name="Delgado-Blas J."/>
        </authorList>
    </citation>
    <scope>NUCLEOTIDE SEQUENCE</scope>
    <source>
        <strain evidence="5">BB1459</strain>
        <strain evidence="6">BB1480</strain>
    </source>
</reference>
<name>A0A9N8CRX4_9ENTR</name>
<dbReference type="SUPFAM" id="SSF56349">
    <property type="entry name" value="DNA breaking-rejoining enzymes"/>
    <property type="match status" value="1"/>
</dbReference>
<keyword evidence="2" id="KW-0229">DNA integration</keyword>
<dbReference type="GO" id="GO:0015074">
    <property type="term" value="P:DNA integration"/>
    <property type="evidence" value="ECO:0007669"/>
    <property type="project" value="UniProtKB-KW"/>
</dbReference>
<evidence type="ECO:0000313" key="8">
    <source>
        <dbReference type="Proteomes" id="UP000837205"/>
    </source>
</evidence>
<dbReference type="PANTHER" id="PTHR30629">
    <property type="entry name" value="PROPHAGE INTEGRASE"/>
    <property type="match status" value="1"/>
</dbReference>
<dbReference type="RefSeq" id="WP_239176370.1">
    <property type="nucleotide sequence ID" value="NZ_CAHPQT010000058.1"/>
</dbReference>
<dbReference type="EMBL" id="CAIIUA010000001">
    <property type="protein sequence ID" value="CAC9189390.1"/>
    <property type="molecule type" value="Genomic_DNA"/>
</dbReference>
<dbReference type="PROSITE" id="PS51898">
    <property type="entry name" value="TYR_RECOMBINASE"/>
    <property type="match status" value="1"/>
</dbReference>
<dbReference type="EMBL" id="CAHPQX010000004">
    <property type="protein sequence ID" value="CAB5528364.1"/>
    <property type="molecule type" value="Genomic_DNA"/>
</dbReference>
<evidence type="ECO:0000259" key="4">
    <source>
        <dbReference type="PROSITE" id="PS51898"/>
    </source>
</evidence>
<evidence type="ECO:0000313" key="7">
    <source>
        <dbReference type="Proteomes" id="UP000834503"/>
    </source>
</evidence>
<dbReference type="InterPro" id="IPR013762">
    <property type="entry name" value="Integrase-like_cat_sf"/>
</dbReference>
<proteinExistence type="inferred from homology"/>
<organism evidence="5 7">
    <name type="scientific">Citrobacter werkmanii</name>
    <dbReference type="NCBI Taxonomy" id="67827"/>
    <lineage>
        <taxon>Bacteria</taxon>
        <taxon>Pseudomonadati</taxon>
        <taxon>Pseudomonadota</taxon>
        <taxon>Gammaproteobacteria</taxon>
        <taxon>Enterobacterales</taxon>
        <taxon>Enterobacteriaceae</taxon>
        <taxon>Citrobacter</taxon>
        <taxon>Citrobacter freundii complex</taxon>
    </lineage>
</organism>
<dbReference type="InterPro" id="IPR011010">
    <property type="entry name" value="DNA_brk_join_enz"/>
</dbReference>
<evidence type="ECO:0000313" key="6">
    <source>
        <dbReference type="EMBL" id="CAC9189390.1"/>
    </source>
</evidence>
<evidence type="ECO:0000256" key="1">
    <source>
        <dbReference type="ARBA" id="ARBA00008857"/>
    </source>
</evidence>
<dbReference type="InterPro" id="IPR002104">
    <property type="entry name" value="Integrase_catalytic"/>
</dbReference>
<accession>A0A9N8CRX4</accession>
<dbReference type="Gene3D" id="1.10.443.10">
    <property type="entry name" value="Intergrase catalytic core"/>
    <property type="match status" value="1"/>
</dbReference>
<evidence type="ECO:0000313" key="5">
    <source>
        <dbReference type="EMBL" id="CAB5528364.1"/>
    </source>
</evidence>